<dbReference type="SMART" id="SM00267">
    <property type="entry name" value="GGDEF"/>
    <property type="match status" value="1"/>
</dbReference>
<dbReference type="InterPro" id="IPR043128">
    <property type="entry name" value="Rev_trsase/Diguanyl_cyclase"/>
</dbReference>
<dbReference type="EMBL" id="CADCVT010000439">
    <property type="protein sequence ID" value="CAA9533836.1"/>
    <property type="molecule type" value="Genomic_DNA"/>
</dbReference>
<protein>
    <submittedName>
        <fullName evidence="3">Diguanylate cyclase/phosphodiesterase (GGDEF &amp; EAL domains) with PAS/PAC sensor(S)</fullName>
    </submittedName>
</protein>
<sequence>MSPRTYTHAMIALAVVVMAGSVWLAGRAQRDAVTDSFRESEAVGQLLTAMLNQETGLRGYLNTGRDDFLEPFMTGADEFDEVVAEARVAVPDEHRRERVLLEEADRVATTWHKRARLAVDARRGGTRRDMDDALRRKALMDQFRLTHDKLRAEIDSSRHETLDRVSNYAVALIIGLSLLFTFGAWLTFGRRAAARSRRRGEELAQRERQTSFAHTLQFMDSEEDAHALVKRHLESSVGGETQVTVLRRNNSADRLELATPAEGPLVDAILVAQPRSCLAVRLGTVREGGDPHELLSCGLCGKTAAELTTCTPLLVQGEVIGSVLVEHAAPLDDIERQYVEDTVTQAAPVVANMRNLAIAELRAATDALTGLANRRAIQDTLRRMVAQAARSGQPLSAVALDLDHFKQINDRFGHDKGDDVLAAVAQTLTATLRTSDFVGRQGGEEFIVLLPDTGREGALVAAENLRAEIARIEIPGVELAITASLGVAVMPADALDAESLLRHADRALYAAKDRGRNRVEAAESALPHFPADAAIAAS</sequence>
<dbReference type="GO" id="GO:0005886">
    <property type="term" value="C:plasma membrane"/>
    <property type="evidence" value="ECO:0007669"/>
    <property type="project" value="TreeGrafter"/>
</dbReference>
<dbReference type="FunFam" id="3.30.70.270:FF:000001">
    <property type="entry name" value="Diguanylate cyclase domain protein"/>
    <property type="match status" value="1"/>
</dbReference>
<dbReference type="PANTHER" id="PTHR45138:SF9">
    <property type="entry name" value="DIGUANYLATE CYCLASE DGCM-RELATED"/>
    <property type="match status" value="1"/>
</dbReference>
<dbReference type="CDD" id="cd01949">
    <property type="entry name" value="GGDEF"/>
    <property type="match status" value="1"/>
</dbReference>
<dbReference type="Pfam" id="PF00990">
    <property type="entry name" value="GGDEF"/>
    <property type="match status" value="1"/>
</dbReference>
<dbReference type="InterPro" id="IPR007891">
    <property type="entry name" value="CHASE3"/>
</dbReference>
<evidence type="ECO:0000256" key="1">
    <source>
        <dbReference type="SAM" id="Phobius"/>
    </source>
</evidence>
<dbReference type="GO" id="GO:0043709">
    <property type="term" value="P:cell adhesion involved in single-species biofilm formation"/>
    <property type="evidence" value="ECO:0007669"/>
    <property type="project" value="TreeGrafter"/>
</dbReference>
<feature type="transmembrane region" description="Helical" evidence="1">
    <location>
        <begin position="6"/>
        <end position="26"/>
    </location>
</feature>
<dbReference type="InterPro" id="IPR029787">
    <property type="entry name" value="Nucleotide_cyclase"/>
</dbReference>
<feature type="transmembrane region" description="Helical" evidence="1">
    <location>
        <begin position="168"/>
        <end position="188"/>
    </location>
</feature>
<name>A0A6J4TWQ4_9ACTN</name>
<evidence type="ECO:0000313" key="3">
    <source>
        <dbReference type="EMBL" id="CAA9533836.1"/>
    </source>
</evidence>
<proteinExistence type="predicted"/>
<dbReference type="GO" id="GO:0052621">
    <property type="term" value="F:diguanylate cyclase activity"/>
    <property type="evidence" value="ECO:0007669"/>
    <property type="project" value="TreeGrafter"/>
</dbReference>
<dbReference type="PANTHER" id="PTHR45138">
    <property type="entry name" value="REGULATORY COMPONENTS OF SENSORY TRANSDUCTION SYSTEM"/>
    <property type="match status" value="1"/>
</dbReference>
<dbReference type="AlphaFoldDB" id="A0A6J4TWQ4"/>
<keyword evidence="1" id="KW-0472">Membrane</keyword>
<keyword evidence="1" id="KW-0812">Transmembrane</keyword>
<organism evidence="3">
    <name type="scientific">uncultured Solirubrobacteraceae bacterium</name>
    <dbReference type="NCBI Taxonomy" id="1162706"/>
    <lineage>
        <taxon>Bacteria</taxon>
        <taxon>Bacillati</taxon>
        <taxon>Actinomycetota</taxon>
        <taxon>Thermoleophilia</taxon>
        <taxon>Solirubrobacterales</taxon>
        <taxon>Solirubrobacteraceae</taxon>
        <taxon>environmental samples</taxon>
    </lineage>
</organism>
<dbReference type="InterPro" id="IPR050469">
    <property type="entry name" value="Diguanylate_Cyclase"/>
</dbReference>
<feature type="domain" description="GGDEF" evidence="2">
    <location>
        <begin position="393"/>
        <end position="524"/>
    </location>
</feature>
<dbReference type="PROSITE" id="PS50887">
    <property type="entry name" value="GGDEF"/>
    <property type="match status" value="1"/>
</dbReference>
<dbReference type="SUPFAM" id="SSF55073">
    <property type="entry name" value="Nucleotide cyclase"/>
    <property type="match status" value="1"/>
</dbReference>
<dbReference type="GO" id="GO:1902201">
    <property type="term" value="P:negative regulation of bacterial-type flagellum-dependent cell motility"/>
    <property type="evidence" value="ECO:0007669"/>
    <property type="project" value="TreeGrafter"/>
</dbReference>
<dbReference type="NCBIfam" id="TIGR00254">
    <property type="entry name" value="GGDEF"/>
    <property type="match status" value="1"/>
</dbReference>
<dbReference type="Pfam" id="PF05227">
    <property type="entry name" value="CHASE3"/>
    <property type="match status" value="1"/>
</dbReference>
<dbReference type="Gene3D" id="3.30.70.270">
    <property type="match status" value="1"/>
</dbReference>
<reference evidence="3" key="1">
    <citation type="submission" date="2020-02" db="EMBL/GenBank/DDBJ databases">
        <authorList>
            <person name="Meier V. D."/>
        </authorList>
    </citation>
    <scope>NUCLEOTIDE SEQUENCE</scope>
    <source>
        <strain evidence="3">AVDCRST_MAG85</strain>
    </source>
</reference>
<keyword evidence="1" id="KW-1133">Transmembrane helix</keyword>
<gene>
    <name evidence="3" type="ORF">AVDCRST_MAG85-3917</name>
</gene>
<dbReference type="InterPro" id="IPR000160">
    <property type="entry name" value="GGDEF_dom"/>
</dbReference>
<evidence type="ECO:0000259" key="2">
    <source>
        <dbReference type="PROSITE" id="PS50887"/>
    </source>
</evidence>
<accession>A0A6J4TWQ4</accession>